<reference evidence="1 2" key="2">
    <citation type="journal article" date="2012" name="Stand. Genomic Sci.">
        <title>Complete genome sequence of the sulfate-reducing firmicute Desulfotomaculum ruminis type strain (DL(T)).</title>
        <authorList>
            <person name="Spring S."/>
            <person name="Visser M."/>
            <person name="Lu M."/>
            <person name="Copeland A."/>
            <person name="Lapidus A."/>
            <person name="Lucas S."/>
            <person name="Cheng J.F."/>
            <person name="Han C."/>
            <person name="Tapia R."/>
            <person name="Goodwin L.A."/>
            <person name="Pitluck S."/>
            <person name="Ivanova N."/>
            <person name="Land M."/>
            <person name="Hauser L."/>
            <person name="Larimer F."/>
            <person name="Rohde M."/>
            <person name="Goker M."/>
            <person name="Detter J.C."/>
            <person name="Kyrpides N.C."/>
            <person name="Woyke T."/>
            <person name="Schaap P.J."/>
            <person name="Plugge C.M."/>
            <person name="Muyzer G."/>
            <person name="Kuever J."/>
            <person name="Pereira I.A."/>
            <person name="Parshina S.N."/>
            <person name="Bernier-Latmani R."/>
            <person name="Stams A.J."/>
            <person name="Klenk H.P."/>
        </authorList>
    </citation>
    <scope>NUCLEOTIDE SEQUENCE [LARGE SCALE GENOMIC DNA]</scope>
    <source>
        <strain evidence="2">ATCC 23193 / DSM 2154 / NCIB 8452 / DL</strain>
    </source>
</reference>
<dbReference type="HOGENOM" id="CLU_1812701_0_0_9"/>
<dbReference type="STRING" id="696281.Desru_1267"/>
<gene>
    <name evidence="1" type="ordered locus">Desru_1267</name>
</gene>
<evidence type="ECO:0000313" key="1">
    <source>
        <dbReference type="EMBL" id="AEG59541.1"/>
    </source>
</evidence>
<evidence type="ECO:0000313" key="2">
    <source>
        <dbReference type="Proteomes" id="UP000009234"/>
    </source>
</evidence>
<reference evidence="2" key="1">
    <citation type="submission" date="2011-05" db="EMBL/GenBank/DDBJ databases">
        <title>Complete sequence of Desulfotomaculum ruminis DSM 2154.</title>
        <authorList>
            <person name="Lucas S."/>
            <person name="Copeland A."/>
            <person name="Lapidus A."/>
            <person name="Cheng J.-F."/>
            <person name="Goodwin L."/>
            <person name="Pitluck S."/>
            <person name="Lu M."/>
            <person name="Detter J.C."/>
            <person name="Han C."/>
            <person name="Tapia R."/>
            <person name="Land M."/>
            <person name="Hauser L."/>
            <person name="Kyrpides N."/>
            <person name="Ivanova N."/>
            <person name="Mikhailova N."/>
            <person name="Pagani I."/>
            <person name="Stams A.J.M."/>
            <person name="Plugge C.M."/>
            <person name="Muyzer G."/>
            <person name="Kuever J."/>
            <person name="Parshina S.N."/>
            <person name="Ivanova A.E."/>
            <person name="Nazina T.N."/>
            <person name="Brambilla E."/>
            <person name="Spring S."/>
            <person name="Klenk H.-P."/>
            <person name="Woyke T."/>
        </authorList>
    </citation>
    <scope>NUCLEOTIDE SEQUENCE [LARGE SCALE GENOMIC DNA]</scope>
    <source>
        <strain evidence="2">ATCC 23193 / DSM 2154 / NCIB 8452 / DL</strain>
    </source>
</reference>
<dbReference type="OrthoDB" id="9781616at2"/>
<dbReference type="EMBL" id="CP002780">
    <property type="protein sequence ID" value="AEG59541.1"/>
    <property type="molecule type" value="Genomic_DNA"/>
</dbReference>
<name>F6DNU6_DESRL</name>
<proteinExistence type="predicted"/>
<dbReference type="Proteomes" id="UP000009234">
    <property type="component" value="Chromosome"/>
</dbReference>
<keyword evidence="2" id="KW-1185">Reference proteome</keyword>
<accession>F6DNU6</accession>
<dbReference type="RefSeq" id="WP_013841312.1">
    <property type="nucleotide sequence ID" value="NC_015589.1"/>
</dbReference>
<dbReference type="AlphaFoldDB" id="F6DNU6"/>
<protein>
    <submittedName>
        <fullName evidence="1">Uncharacterized protein</fullName>
    </submittedName>
</protein>
<sequence>MNQAVMVQCEGTLHPLSLLDKLAKDFIQEDYILTNHEKNLHVLCSRMDRLSQSKTGRRKPVYTLYSGGDCSFIISLKETSPLMTEFADSPPEERDQKILVKFILQPLLELDTEKQPHRLIYTKDLSAAIEAVDAGEYPYLFLFNF</sequence>
<organism evidence="1 2">
    <name type="scientific">Desulforamulus ruminis (strain ATCC 23193 / DSM 2154 / NCIMB 8452 / DL)</name>
    <name type="common">Desulfotomaculum ruminis</name>
    <dbReference type="NCBI Taxonomy" id="696281"/>
    <lineage>
        <taxon>Bacteria</taxon>
        <taxon>Bacillati</taxon>
        <taxon>Bacillota</taxon>
        <taxon>Clostridia</taxon>
        <taxon>Eubacteriales</taxon>
        <taxon>Peptococcaceae</taxon>
        <taxon>Desulforamulus</taxon>
    </lineage>
</organism>
<dbReference type="KEGG" id="dru:Desru_1267"/>